<dbReference type="CTD" id="51250"/>
<evidence type="ECO:0000256" key="1">
    <source>
        <dbReference type="PROSITE-ProRule" id="PRU00182"/>
    </source>
</evidence>
<proteinExistence type="predicted"/>
<dbReference type="Proteomes" id="UP000515150">
    <property type="component" value="Chromosome 22"/>
</dbReference>
<dbReference type="GO" id="GO:0003723">
    <property type="term" value="F:RNA binding"/>
    <property type="evidence" value="ECO:0007669"/>
    <property type="project" value="UniProtKB-KW"/>
</dbReference>
<evidence type="ECO:0000313" key="5">
    <source>
        <dbReference type="RefSeq" id="XP_028994753.1"/>
    </source>
</evidence>
<organism evidence="4 5">
    <name type="scientific">Betta splendens</name>
    <name type="common">Siamese fighting fish</name>
    <dbReference type="NCBI Taxonomy" id="158456"/>
    <lineage>
        <taxon>Eukaryota</taxon>
        <taxon>Metazoa</taxon>
        <taxon>Chordata</taxon>
        <taxon>Craniata</taxon>
        <taxon>Vertebrata</taxon>
        <taxon>Euteleostomi</taxon>
        <taxon>Actinopterygii</taxon>
        <taxon>Neopterygii</taxon>
        <taxon>Teleostei</taxon>
        <taxon>Neoteleostei</taxon>
        <taxon>Acanthomorphata</taxon>
        <taxon>Anabantaria</taxon>
        <taxon>Anabantiformes</taxon>
        <taxon>Anabantoidei</taxon>
        <taxon>Osphronemidae</taxon>
        <taxon>Betta</taxon>
    </lineage>
</organism>
<evidence type="ECO:0000259" key="3">
    <source>
        <dbReference type="Pfam" id="PF25818"/>
    </source>
</evidence>
<dbReference type="GO" id="GO:0005739">
    <property type="term" value="C:mitochondrion"/>
    <property type="evidence" value="ECO:0007669"/>
    <property type="project" value="TreeGrafter"/>
</dbReference>
<feature type="domain" description="Mitochondrial transcription rescue factor 1 C-terminal" evidence="3">
    <location>
        <begin position="171"/>
        <end position="272"/>
    </location>
</feature>
<dbReference type="FunCoup" id="A0A6P7LLM1">
    <property type="interactions" value="3"/>
</dbReference>
<protein>
    <submittedName>
        <fullName evidence="5">Mitochondrial transcription rescue factor 1 isoform X1</fullName>
    </submittedName>
</protein>
<dbReference type="InParanoid" id="A0A6P7LLM1"/>
<gene>
    <name evidence="5" type="primary">mtres1</name>
</gene>
<name>A0A6P7LLM1_BETSP</name>
<evidence type="ECO:0000313" key="4">
    <source>
        <dbReference type="Proteomes" id="UP000515150"/>
    </source>
</evidence>
<sequence length="278" mass="32454">MSRVLTRKQEEAQRYSTSYKRLLLWYPWIWSNSAGNYLKHSNLFSLYKVSGWNMQSLLVQALAMRQLGRLNPRSLLAAGYGPRQNEWCPKTIHTRQLWGCSAFSAFGCQRPPLCSKDAVRSWSAHHVRYKSNKKGDARRTRTEEDEEDEDEKDPEDSDYEAEDPTLPKDYKDMEKYVQSFRYDVVMKAGLDIARNKIEDAFYNNKLRLNGQKLIKKSKTVKVGDTLDLVLSENQEENTVTLMRVIMRKVLGESSTEKYKVAIRRWKCLELSKDEAFKA</sequence>
<dbReference type="PANTHER" id="PTHR13633">
    <property type="entry name" value="MITOCHONDRIAL TRANSCRIPTION RESCUE FACTOR 1"/>
    <property type="match status" value="1"/>
</dbReference>
<evidence type="ECO:0000256" key="2">
    <source>
        <dbReference type="SAM" id="MobiDB-lite"/>
    </source>
</evidence>
<dbReference type="GeneID" id="114848448"/>
<keyword evidence="4" id="KW-1185">Reference proteome</keyword>
<dbReference type="AlphaFoldDB" id="A0A6P7LLM1"/>
<keyword evidence="1" id="KW-0694">RNA-binding</keyword>
<feature type="region of interest" description="Disordered" evidence="2">
    <location>
        <begin position="132"/>
        <end position="167"/>
    </location>
</feature>
<dbReference type="GO" id="GO:1903108">
    <property type="term" value="P:regulation of mitochondrial transcription"/>
    <property type="evidence" value="ECO:0007669"/>
    <property type="project" value="TreeGrafter"/>
</dbReference>
<dbReference type="OrthoDB" id="4150at2759"/>
<feature type="compositionally biased region" description="Acidic residues" evidence="2">
    <location>
        <begin position="143"/>
        <end position="163"/>
    </location>
</feature>
<dbReference type="Pfam" id="PF25818">
    <property type="entry name" value="MTRES1_C"/>
    <property type="match status" value="1"/>
</dbReference>
<dbReference type="PROSITE" id="PS50889">
    <property type="entry name" value="S4"/>
    <property type="match status" value="1"/>
</dbReference>
<dbReference type="KEGG" id="bspl:114848448"/>
<dbReference type="InterPro" id="IPR057896">
    <property type="entry name" value="MTRES1_C"/>
</dbReference>
<feature type="compositionally biased region" description="Basic and acidic residues" evidence="2">
    <location>
        <begin position="133"/>
        <end position="142"/>
    </location>
</feature>
<dbReference type="PANTHER" id="PTHR13633:SF3">
    <property type="entry name" value="MITOCHONDRIAL TRANSCRIPTION RESCUE FACTOR 1"/>
    <property type="match status" value="1"/>
</dbReference>
<dbReference type="RefSeq" id="XP_028994753.1">
    <property type="nucleotide sequence ID" value="XM_029138920.3"/>
</dbReference>
<accession>A0A6P7LLM1</accession>
<reference evidence="5" key="1">
    <citation type="submission" date="2025-08" db="UniProtKB">
        <authorList>
            <consortium name="RefSeq"/>
        </authorList>
    </citation>
    <scope>IDENTIFICATION</scope>
</reference>